<dbReference type="Proteomes" id="UP000261828">
    <property type="component" value="Unassembled WGS sequence"/>
</dbReference>
<proteinExistence type="predicted"/>
<evidence type="ECO:0000256" key="1">
    <source>
        <dbReference type="ARBA" id="ARBA00022737"/>
    </source>
</evidence>
<keyword evidence="4" id="KW-1185">Reference proteome</keyword>
<evidence type="ECO:0000256" key="2">
    <source>
        <dbReference type="SAM" id="Phobius"/>
    </source>
</evidence>
<dbReference type="Gene3D" id="2.20.110.10">
    <property type="entry name" value="Histone H3 K4-specific methyltransferase SET7/9 N-terminal domain"/>
    <property type="match status" value="2"/>
</dbReference>
<sequence>MGNKRTIYLLYFLLVMTSGAIIALLFNTNILQNQLLQEKQVREEISKQVALHEQLMDIDLLLVDGDYGSALQAYRAKEDQLEANADNLIDLRIALAEKMEVMGKQSMIDPLQNTELQSKDTLQPQLVDNAKEIQQYDSISFALEKAKVQLSRMKRLIQQKSFGEYLTFTSSKGSQVHYVGQVKDGKANGHGVAILSTGSRYEGEWKNNLRDGEGTFYWADGQHYEGEYKNDKRHGMGAYHWLNGEKFVGLWQEDQRTGEGTFYGKDGKVVASGFWEDDKLIAANKP</sequence>
<evidence type="ECO:0000313" key="4">
    <source>
        <dbReference type="Proteomes" id="UP000261828"/>
    </source>
</evidence>
<dbReference type="SUPFAM" id="SSF82185">
    <property type="entry name" value="Histone H3 K4-specific methyltransferase SET7/9 N-terminal domain"/>
    <property type="match status" value="1"/>
</dbReference>
<reference evidence="3 4" key="1">
    <citation type="submission" date="2018-08" db="EMBL/GenBank/DDBJ databases">
        <title>Muricauda nanhaiensis sp. nov., isolated from seawater of the South China Sea.</title>
        <authorList>
            <person name="Dang Y."/>
        </authorList>
    </citation>
    <scope>NUCLEOTIDE SEQUENCE [LARGE SCALE GENOMIC DNA]</scope>
    <source>
        <strain evidence="3 4">SM1704</strain>
    </source>
</reference>
<feature type="transmembrane region" description="Helical" evidence="2">
    <location>
        <begin position="7"/>
        <end position="26"/>
    </location>
</feature>
<evidence type="ECO:0000313" key="3">
    <source>
        <dbReference type="EMBL" id="RDY61937.1"/>
    </source>
</evidence>
<organism evidence="3 4">
    <name type="scientific">Flagellimonas nanhaiensis</name>
    <dbReference type="NCBI Taxonomy" id="2292706"/>
    <lineage>
        <taxon>Bacteria</taxon>
        <taxon>Pseudomonadati</taxon>
        <taxon>Bacteroidota</taxon>
        <taxon>Flavobacteriia</taxon>
        <taxon>Flavobacteriales</taxon>
        <taxon>Flavobacteriaceae</taxon>
        <taxon>Flagellimonas</taxon>
    </lineage>
</organism>
<keyword evidence="2" id="KW-1133">Transmembrane helix</keyword>
<accession>A0A371JVV9</accession>
<dbReference type="EMBL" id="QTJX01000001">
    <property type="protein sequence ID" value="RDY61937.1"/>
    <property type="molecule type" value="Genomic_DNA"/>
</dbReference>
<dbReference type="GO" id="GO:0005829">
    <property type="term" value="C:cytosol"/>
    <property type="evidence" value="ECO:0007669"/>
    <property type="project" value="TreeGrafter"/>
</dbReference>
<gene>
    <name evidence="3" type="ORF">DX873_07280</name>
</gene>
<keyword evidence="2" id="KW-0472">Membrane</keyword>
<dbReference type="AlphaFoldDB" id="A0A371JVV9"/>
<dbReference type="PANTHER" id="PTHR43215">
    <property type="entry name" value="RADIAL SPOKE HEAD 1 HOMOLOG"/>
    <property type="match status" value="1"/>
</dbReference>
<dbReference type="PANTHER" id="PTHR43215:SF14">
    <property type="entry name" value="RADIAL SPOKE HEAD 1 HOMOLOG"/>
    <property type="match status" value="1"/>
</dbReference>
<dbReference type="InterPro" id="IPR003409">
    <property type="entry name" value="MORN"/>
</dbReference>
<evidence type="ECO:0008006" key="5">
    <source>
        <dbReference type="Google" id="ProtNLM"/>
    </source>
</evidence>
<dbReference type="SMART" id="SM00698">
    <property type="entry name" value="MORN"/>
    <property type="match status" value="4"/>
</dbReference>
<name>A0A371JVV9_9FLAO</name>
<dbReference type="OrthoDB" id="1097666at2"/>
<dbReference type="Pfam" id="PF02493">
    <property type="entry name" value="MORN"/>
    <property type="match status" value="4"/>
</dbReference>
<dbReference type="RefSeq" id="WP_116183719.1">
    <property type="nucleotide sequence ID" value="NZ_QTJX01000001.1"/>
</dbReference>
<keyword evidence="2" id="KW-0812">Transmembrane</keyword>
<keyword evidence="1" id="KW-0677">Repeat</keyword>
<comment type="caution">
    <text evidence="3">The sequence shown here is derived from an EMBL/GenBank/DDBJ whole genome shotgun (WGS) entry which is preliminary data.</text>
</comment>
<protein>
    <recommendedName>
        <fullName evidence="5">MORN repeat-containing protein</fullName>
    </recommendedName>
</protein>